<dbReference type="VEuPathDB" id="FungiDB:CAGL0J11528g"/>
<dbReference type="VEuPathDB" id="FungiDB:GVI51_J11341"/>
<dbReference type="AlphaFoldDB" id="A0A0W0DDG1"/>
<dbReference type="Proteomes" id="UP000054886">
    <property type="component" value="Unassembled WGS sequence"/>
</dbReference>
<protein>
    <submittedName>
        <fullName evidence="3">Uncharacterized protein</fullName>
    </submittedName>
</protein>
<feature type="region of interest" description="Disordered" evidence="1">
    <location>
        <begin position="224"/>
        <end position="245"/>
    </location>
</feature>
<organism evidence="3 4">
    <name type="scientific">Candida glabrata</name>
    <name type="common">Yeast</name>
    <name type="synonym">Torulopsis glabrata</name>
    <dbReference type="NCBI Taxonomy" id="5478"/>
    <lineage>
        <taxon>Eukaryota</taxon>
        <taxon>Fungi</taxon>
        <taxon>Dikarya</taxon>
        <taxon>Ascomycota</taxon>
        <taxon>Saccharomycotina</taxon>
        <taxon>Saccharomycetes</taxon>
        <taxon>Saccharomycetales</taxon>
        <taxon>Saccharomycetaceae</taxon>
        <taxon>Nakaseomyces</taxon>
    </lineage>
</organism>
<evidence type="ECO:0000313" key="4">
    <source>
        <dbReference type="Proteomes" id="UP000054886"/>
    </source>
</evidence>
<accession>A0A0W0DDG1</accession>
<dbReference type="VEuPathDB" id="FungiDB:GWK60_J11319"/>
<sequence length="557" mass="64053">MSSAGRRRIPKKKQSKEPVLVTQEDFYLEATNLEEQAERWILSDIKKTLRFYIQASELYTKALHCTNEASQANRYNILYNQVRLYLVVYTEYVAANGYINILNYINNLEELVGLDQIIFTLPEITQKFESVLQECTSDNSVWDLKFNLLTCYLLLIEGINGVNPGIGWELDGAQVLTLFQEKFYPCFRELVDDIITSLKEWSEIQQSTDAELNNGLDEKGFQKDTLQDQQASNDGTGVKHMQDSDQQETSLMEVSDQITPDTLIETYTIAYKLIEAITALIVESKYNGKNALFNDSQIFFFVDALKRFQAQLEEPLLDGQDQQIVDSLDINLSKFSIYGQLMLLEGNTQKESLTKYLEEFELPFGQYNDQEIDIKILSVKADLIETILSTLDDGQQITPANVEEQWFFSSMLSKIYQTISKQLNERRGDVISGKIRGLSDQLSNIVFRQCDIIINASDNDLLRAFLMSIRNPSETRTIEILQKNARTFLTNAMKIAERPCGLEECIVDKLKRNYIFNQAKNRLAILNNELARDQLHQSPDMLAQISDHPYYMRLLSL</sequence>
<comment type="caution">
    <text evidence="3">The sequence shown here is derived from an EMBL/GenBank/DDBJ whole genome shotgun (WGS) entry which is preliminary data.</text>
</comment>
<evidence type="ECO:0000256" key="1">
    <source>
        <dbReference type="SAM" id="MobiDB-lite"/>
    </source>
</evidence>
<dbReference type="EMBL" id="LLZZ01000075">
    <property type="protein sequence ID" value="KTB09897.1"/>
    <property type="molecule type" value="Genomic_DNA"/>
</dbReference>
<proteinExistence type="predicted"/>
<evidence type="ECO:0000313" key="2">
    <source>
        <dbReference type="EMBL" id="KTA95225.1"/>
    </source>
</evidence>
<evidence type="ECO:0000313" key="3">
    <source>
        <dbReference type="EMBL" id="KTB09897.1"/>
    </source>
</evidence>
<reference evidence="3 4" key="1">
    <citation type="submission" date="2015-10" db="EMBL/GenBank/DDBJ databases">
        <title>Draft genomes sequences of Candida glabrata isolates 1A, 1B, 2A, 2B, 3A and 3B.</title>
        <authorList>
            <person name="Haavelsrud O.E."/>
            <person name="Gaustad P."/>
        </authorList>
    </citation>
    <scope>NUCLEOTIDE SEQUENCE [LARGE SCALE GENOMIC DNA]</scope>
    <source>
        <strain evidence="3">910700640</strain>
    </source>
</reference>
<dbReference type="EMBL" id="LLZZ01000185">
    <property type="protein sequence ID" value="KTA95225.1"/>
    <property type="molecule type" value="Genomic_DNA"/>
</dbReference>
<name>A0A0W0DDG1_CANGB</name>
<dbReference type="VEuPathDB" id="FungiDB:B1J91_J11528g"/>
<gene>
    <name evidence="3" type="ORF">AO440_004892</name>
    <name evidence="2" type="ORF">AO440_005526</name>
</gene>